<dbReference type="PROSITE" id="PS50943">
    <property type="entry name" value="HTH_CROC1"/>
    <property type="match status" value="1"/>
</dbReference>
<feature type="domain" description="HTH cro/C1-type" evidence="1">
    <location>
        <begin position="10"/>
        <end position="64"/>
    </location>
</feature>
<dbReference type="InterPro" id="IPR001387">
    <property type="entry name" value="Cro/C1-type_HTH"/>
</dbReference>
<dbReference type="AlphaFoldDB" id="A0A1M7T1E3"/>
<dbReference type="Pfam" id="PF01381">
    <property type="entry name" value="HTH_3"/>
    <property type="match status" value="1"/>
</dbReference>
<protein>
    <submittedName>
        <fullName evidence="2">Transcriptional regulator, contains XRE-family HTH domain</fullName>
    </submittedName>
</protein>
<name>A0A1M7T1E3_9FIRM</name>
<dbReference type="SUPFAM" id="SSF47413">
    <property type="entry name" value="lambda repressor-like DNA-binding domains"/>
    <property type="match status" value="1"/>
</dbReference>
<evidence type="ECO:0000313" key="3">
    <source>
        <dbReference type="Proteomes" id="UP000184097"/>
    </source>
</evidence>
<sequence length="109" mass="12065">MDSNTMGERIRTMLYEKGMTQKDLATAAGITEAAVSLYIKGDRVPRSTVLSKIAIALNTTPEYLIEGIPNDVKGELGYARRLIARNVEQMTKSEKMELINILMGADDDQ</sequence>
<dbReference type="GO" id="GO:0003677">
    <property type="term" value="F:DNA binding"/>
    <property type="evidence" value="ECO:0007669"/>
    <property type="project" value="InterPro"/>
</dbReference>
<evidence type="ECO:0000259" key="1">
    <source>
        <dbReference type="PROSITE" id="PS50943"/>
    </source>
</evidence>
<gene>
    <name evidence="2" type="ORF">SAMN02745247_02807</name>
</gene>
<evidence type="ECO:0000313" key="2">
    <source>
        <dbReference type="EMBL" id="SHN64519.1"/>
    </source>
</evidence>
<dbReference type="InterPro" id="IPR010982">
    <property type="entry name" value="Lambda_DNA-bd_dom_sf"/>
</dbReference>
<dbReference type="Gene3D" id="1.10.260.40">
    <property type="entry name" value="lambda repressor-like DNA-binding domains"/>
    <property type="match status" value="1"/>
</dbReference>
<proteinExistence type="predicted"/>
<dbReference type="RefSeq" id="WP_072705367.1">
    <property type="nucleotide sequence ID" value="NZ_FRDH01000014.1"/>
</dbReference>
<reference evidence="2 3" key="1">
    <citation type="submission" date="2016-12" db="EMBL/GenBank/DDBJ databases">
        <authorList>
            <person name="Song W.-J."/>
            <person name="Kurnit D.M."/>
        </authorList>
    </citation>
    <scope>NUCLEOTIDE SEQUENCE [LARGE SCALE GENOMIC DNA]</scope>
    <source>
        <strain evidence="2 3">DSM 14810</strain>
    </source>
</reference>
<dbReference type="SMART" id="SM00530">
    <property type="entry name" value="HTH_XRE"/>
    <property type="match status" value="1"/>
</dbReference>
<dbReference type="Proteomes" id="UP000184097">
    <property type="component" value="Unassembled WGS sequence"/>
</dbReference>
<organism evidence="2 3">
    <name type="scientific">Butyrivibrio hungatei DSM 14810</name>
    <dbReference type="NCBI Taxonomy" id="1121132"/>
    <lineage>
        <taxon>Bacteria</taxon>
        <taxon>Bacillati</taxon>
        <taxon>Bacillota</taxon>
        <taxon>Clostridia</taxon>
        <taxon>Lachnospirales</taxon>
        <taxon>Lachnospiraceae</taxon>
        <taxon>Butyrivibrio</taxon>
    </lineage>
</organism>
<dbReference type="CDD" id="cd00093">
    <property type="entry name" value="HTH_XRE"/>
    <property type="match status" value="1"/>
</dbReference>
<accession>A0A1M7T1E3</accession>
<dbReference type="EMBL" id="FRDH01000014">
    <property type="protein sequence ID" value="SHN64519.1"/>
    <property type="molecule type" value="Genomic_DNA"/>
</dbReference>